<feature type="chain" id="PRO_5017631899" description="Beta-lactamase" evidence="1">
    <location>
        <begin position="20"/>
        <end position="215"/>
    </location>
</feature>
<organism evidence="2 3">
    <name type="scientific">Helicobacter equorum</name>
    <dbReference type="NCBI Taxonomy" id="361872"/>
    <lineage>
        <taxon>Bacteria</taxon>
        <taxon>Pseudomonadati</taxon>
        <taxon>Campylobacterota</taxon>
        <taxon>Epsilonproteobacteria</taxon>
        <taxon>Campylobacterales</taxon>
        <taxon>Helicobacteraceae</taxon>
        <taxon>Helicobacter</taxon>
    </lineage>
</organism>
<dbReference type="AlphaFoldDB" id="A0A3D8INB9"/>
<protein>
    <recommendedName>
        <fullName evidence="4">Beta-lactamase</fullName>
    </recommendedName>
</protein>
<evidence type="ECO:0000313" key="3">
    <source>
        <dbReference type="Proteomes" id="UP000256514"/>
    </source>
</evidence>
<dbReference type="EMBL" id="NXLT01000006">
    <property type="protein sequence ID" value="RDU66425.1"/>
    <property type="molecule type" value="Genomic_DNA"/>
</dbReference>
<name>A0A3D8INB9_9HELI</name>
<feature type="signal peptide" evidence="1">
    <location>
        <begin position="1"/>
        <end position="19"/>
    </location>
</feature>
<dbReference type="RefSeq" id="WP_115571379.1">
    <property type="nucleotide sequence ID" value="NZ_NXLT01000006.1"/>
</dbReference>
<keyword evidence="3" id="KW-1185">Reference proteome</keyword>
<gene>
    <name evidence="2" type="ORF">CQA54_06925</name>
</gene>
<dbReference type="Proteomes" id="UP000256514">
    <property type="component" value="Unassembled WGS sequence"/>
</dbReference>
<evidence type="ECO:0000256" key="1">
    <source>
        <dbReference type="SAM" id="SignalP"/>
    </source>
</evidence>
<reference evidence="2 3" key="1">
    <citation type="submission" date="2018-04" db="EMBL/GenBank/DDBJ databases">
        <title>Novel Campyloabacter and Helicobacter Species and Strains.</title>
        <authorList>
            <person name="Mannion A.J."/>
            <person name="Shen Z."/>
            <person name="Fox J.G."/>
        </authorList>
    </citation>
    <scope>NUCLEOTIDE SEQUENCE [LARGE SCALE GENOMIC DNA]</scope>
    <source>
        <strain evidence="2 3">MIT 12-6600</strain>
    </source>
</reference>
<evidence type="ECO:0008006" key="4">
    <source>
        <dbReference type="Google" id="ProtNLM"/>
    </source>
</evidence>
<dbReference type="OrthoDB" id="9993620at2"/>
<evidence type="ECO:0000313" key="2">
    <source>
        <dbReference type="EMBL" id="RDU66425.1"/>
    </source>
</evidence>
<accession>A0A3D8INB9</accession>
<proteinExistence type="predicted"/>
<sequence>MKKFFVYIFLCLISIIYSATEPNNVAKNKKTFNIDNTFAKKFFENYYLQSLSDKNKANIIYTPLYLQGLEYYTNPAKFQKKKSHGKKYNTPRIEKIKELFLKSYFQEKNEMALTSLVYLYKQFGSNSDLLIQAEYIKIVSELASNGNCLGMLEKARYFKYGKGDIPQNKKEAYKLLKNAAKKCVNSYTYSGIYSELYSLEKRKKQSNKQKHQQKT</sequence>
<keyword evidence="1" id="KW-0732">Signal</keyword>
<comment type="caution">
    <text evidence="2">The sequence shown here is derived from an EMBL/GenBank/DDBJ whole genome shotgun (WGS) entry which is preliminary data.</text>
</comment>